<dbReference type="SUPFAM" id="SSF50156">
    <property type="entry name" value="PDZ domain-like"/>
    <property type="match status" value="1"/>
</dbReference>
<protein>
    <recommendedName>
        <fullName evidence="1">PDZ domain-containing protein</fullName>
    </recommendedName>
</protein>
<dbReference type="InterPro" id="IPR036034">
    <property type="entry name" value="PDZ_sf"/>
</dbReference>
<dbReference type="RefSeq" id="WP_186815891.1">
    <property type="nucleotide sequence ID" value="NZ_BJXB01000005.1"/>
</dbReference>
<dbReference type="Proteomes" id="UP000321306">
    <property type="component" value="Unassembled WGS sequence"/>
</dbReference>
<gene>
    <name evidence="2" type="ORF">DC3_13710</name>
</gene>
<dbReference type="SMART" id="SM00228">
    <property type="entry name" value="PDZ"/>
    <property type="match status" value="1"/>
</dbReference>
<comment type="caution">
    <text evidence="2">The sequence shown here is derived from an EMBL/GenBank/DDBJ whole genome shotgun (WGS) entry which is preliminary data.</text>
</comment>
<dbReference type="PROSITE" id="PS50106">
    <property type="entry name" value="PDZ"/>
    <property type="match status" value="1"/>
</dbReference>
<name>A0A511N018_DEIC1</name>
<feature type="domain" description="PDZ" evidence="1">
    <location>
        <begin position="96"/>
        <end position="156"/>
    </location>
</feature>
<dbReference type="GO" id="GO:0007165">
    <property type="term" value="P:signal transduction"/>
    <property type="evidence" value="ECO:0007669"/>
    <property type="project" value="TreeGrafter"/>
</dbReference>
<dbReference type="InterPro" id="IPR029045">
    <property type="entry name" value="ClpP/crotonase-like_dom_sf"/>
</dbReference>
<dbReference type="Pfam" id="PF13180">
    <property type="entry name" value="PDZ_2"/>
    <property type="match status" value="1"/>
</dbReference>
<dbReference type="GO" id="GO:0030288">
    <property type="term" value="C:outer membrane-bounded periplasmic space"/>
    <property type="evidence" value="ECO:0007669"/>
    <property type="project" value="TreeGrafter"/>
</dbReference>
<dbReference type="Pfam" id="PF03572">
    <property type="entry name" value="Peptidase_S41"/>
    <property type="match status" value="1"/>
</dbReference>
<dbReference type="CDD" id="cd06567">
    <property type="entry name" value="Peptidase_S41"/>
    <property type="match status" value="1"/>
</dbReference>
<dbReference type="InterPro" id="IPR005151">
    <property type="entry name" value="Tail-specific_protease"/>
</dbReference>
<dbReference type="AlphaFoldDB" id="A0A511N018"/>
<dbReference type="SUPFAM" id="SSF52096">
    <property type="entry name" value="ClpP/crotonase"/>
    <property type="match status" value="1"/>
</dbReference>
<dbReference type="SMART" id="SM00245">
    <property type="entry name" value="TSPc"/>
    <property type="match status" value="1"/>
</dbReference>
<dbReference type="InterPro" id="IPR001478">
    <property type="entry name" value="PDZ"/>
</dbReference>
<dbReference type="GO" id="GO:0004175">
    <property type="term" value="F:endopeptidase activity"/>
    <property type="evidence" value="ECO:0007669"/>
    <property type="project" value="TreeGrafter"/>
</dbReference>
<dbReference type="GO" id="GO:0006508">
    <property type="term" value="P:proteolysis"/>
    <property type="evidence" value="ECO:0007669"/>
    <property type="project" value="InterPro"/>
</dbReference>
<dbReference type="PANTHER" id="PTHR32060:SF30">
    <property type="entry name" value="CARBOXY-TERMINAL PROCESSING PROTEASE CTPA"/>
    <property type="match status" value="1"/>
</dbReference>
<reference evidence="2 3" key="1">
    <citation type="submission" date="2019-07" db="EMBL/GenBank/DDBJ databases">
        <title>Whole genome shotgun sequence of Deinococcus cellulosilyticus NBRC 106333.</title>
        <authorList>
            <person name="Hosoyama A."/>
            <person name="Uohara A."/>
            <person name="Ohji S."/>
            <person name="Ichikawa N."/>
        </authorList>
    </citation>
    <scope>NUCLEOTIDE SEQUENCE [LARGE SCALE GENOMIC DNA]</scope>
    <source>
        <strain evidence="2 3">NBRC 106333</strain>
    </source>
</reference>
<dbReference type="EMBL" id="BJXB01000005">
    <property type="protein sequence ID" value="GEM45736.1"/>
    <property type="molecule type" value="Genomic_DNA"/>
</dbReference>
<dbReference type="PANTHER" id="PTHR32060">
    <property type="entry name" value="TAIL-SPECIFIC PROTEASE"/>
    <property type="match status" value="1"/>
</dbReference>
<dbReference type="GO" id="GO:0008236">
    <property type="term" value="F:serine-type peptidase activity"/>
    <property type="evidence" value="ECO:0007669"/>
    <property type="project" value="InterPro"/>
</dbReference>
<dbReference type="Gene3D" id="2.30.42.10">
    <property type="match status" value="1"/>
</dbReference>
<organism evidence="2 3">
    <name type="scientific">Deinococcus cellulosilyticus (strain DSM 18568 / NBRC 106333 / KACC 11606 / 5516J-15)</name>
    <dbReference type="NCBI Taxonomy" id="1223518"/>
    <lineage>
        <taxon>Bacteria</taxon>
        <taxon>Thermotogati</taxon>
        <taxon>Deinococcota</taxon>
        <taxon>Deinococci</taxon>
        <taxon>Deinococcales</taxon>
        <taxon>Deinococcaceae</taxon>
        <taxon>Deinococcus</taxon>
    </lineage>
</organism>
<evidence type="ECO:0000313" key="2">
    <source>
        <dbReference type="EMBL" id="GEM45736.1"/>
    </source>
</evidence>
<proteinExistence type="predicted"/>
<sequence length="420" mass="46007">MRWKQMTVWWLLGGVGLAASPAEDLYTQSTKVLQDYYFGYSTQNLGTLINTYRTELEDACKPRVDTCPVEVGRSTLEHLLSDLNDPHTYYLYPEESVERDRAQAGQGSLTPRIGLTTAPLPSKERVVLFVRDDGPAFRAGIRAGDLVTAVAGKDLRETAADGGNLIAEYTQKNQPFELTVQRGSNVLNFTVQGEVLMQAPLPTLTTGTGLPEGVGLLQIPDFEAYQEVGTKVHALVREANTRNLKALIVDLRNNEGGLLMEWISAVAPFAPNPAVLSVAKDEVSRLEYRRGSLQLRVNDVLATTFYSIRSPEEWNGKLAVLVNKDTASSGEYFAYFLQKTGVKIIGEPTAGLLNTASQTFDLPDQGALVITTVKSASPDGTPYPERLTPDILVSDDLTARAGTLLDPLVRRALEEFELTL</sequence>
<accession>A0A511N018</accession>
<dbReference type="Gene3D" id="3.90.226.10">
    <property type="entry name" value="2-enoyl-CoA Hydratase, Chain A, domain 1"/>
    <property type="match status" value="1"/>
</dbReference>
<keyword evidence="3" id="KW-1185">Reference proteome</keyword>
<evidence type="ECO:0000313" key="3">
    <source>
        <dbReference type="Proteomes" id="UP000321306"/>
    </source>
</evidence>
<evidence type="ECO:0000259" key="1">
    <source>
        <dbReference type="PROSITE" id="PS50106"/>
    </source>
</evidence>